<proteinExistence type="predicted"/>
<keyword evidence="2" id="KW-1185">Reference proteome</keyword>
<dbReference type="HOGENOM" id="CLU_2953563_0_0_9"/>
<evidence type="ECO:0000313" key="1">
    <source>
        <dbReference type="EMBL" id="AHM56393.1"/>
    </source>
</evidence>
<evidence type="ECO:0000313" key="2">
    <source>
        <dbReference type="Proteomes" id="UP000019591"/>
    </source>
</evidence>
<dbReference type="STRING" id="1286171.EAL2_c10950"/>
<dbReference type="AlphaFoldDB" id="W8TEY3"/>
<dbReference type="EMBL" id="CP007452">
    <property type="protein sequence ID" value="AHM56393.1"/>
    <property type="molecule type" value="Genomic_DNA"/>
</dbReference>
<name>W8TEY3_PEPAC</name>
<accession>W8TEY3</accession>
<dbReference type="PATRIC" id="fig|1286171.3.peg.1046"/>
<organism evidence="1 2">
    <name type="scientific">Peptoclostridium acidaminophilum DSM 3953</name>
    <dbReference type="NCBI Taxonomy" id="1286171"/>
    <lineage>
        <taxon>Bacteria</taxon>
        <taxon>Bacillati</taxon>
        <taxon>Bacillota</taxon>
        <taxon>Clostridia</taxon>
        <taxon>Peptostreptococcales</taxon>
        <taxon>Peptoclostridiaceae</taxon>
        <taxon>Peptoclostridium</taxon>
    </lineage>
</organism>
<dbReference type="Proteomes" id="UP000019591">
    <property type="component" value="Chromosome"/>
</dbReference>
<protein>
    <submittedName>
        <fullName evidence="1">Uncharacterized protein</fullName>
    </submittedName>
</protein>
<dbReference type="RefSeq" id="WP_207641150.1">
    <property type="nucleotide sequence ID" value="NZ_CP007452.1"/>
</dbReference>
<gene>
    <name evidence="1" type="ORF">EAL2_c10950</name>
</gene>
<dbReference type="KEGG" id="eac:EAL2_c10950"/>
<sequence length="59" mass="6907">MGKKYTVEVLESGNKRSKFKGTLISENKHIWTFRKQNGLLESFCKNTYQGELKIQEALR</sequence>
<reference evidence="1 2" key="1">
    <citation type="journal article" date="2014" name="Genome Announc.">
        <title>Complete Genome Sequence of Amino Acid-Utilizing Eubacterium acidaminophilum al-2 (DSM 3953).</title>
        <authorList>
            <person name="Poehlein A."/>
            <person name="Andreesen J.R."/>
            <person name="Daniel R."/>
        </authorList>
    </citation>
    <scope>NUCLEOTIDE SEQUENCE [LARGE SCALE GENOMIC DNA]</scope>
    <source>
        <strain evidence="1 2">DSM 3953</strain>
    </source>
</reference>